<dbReference type="CDD" id="cd05151">
    <property type="entry name" value="ChoK-like"/>
    <property type="match status" value="1"/>
</dbReference>
<keyword evidence="2" id="KW-0418">Kinase</keyword>
<dbReference type="STRING" id="51670.SAMN04488557_1323"/>
<feature type="domain" description="Aminoglycoside phosphotransferase" evidence="1">
    <location>
        <begin position="31"/>
        <end position="253"/>
    </location>
</feature>
<dbReference type="Gene3D" id="3.30.200.20">
    <property type="entry name" value="Phosphorylase Kinase, domain 1"/>
    <property type="match status" value="1"/>
</dbReference>
<dbReference type="PANTHER" id="PTHR40086">
    <property type="entry name" value="PHOSPHOTRANSFERASE YTMP-RELATED"/>
    <property type="match status" value="1"/>
</dbReference>
<dbReference type="InterPro" id="IPR011009">
    <property type="entry name" value="Kinase-like_dom_sf"/>
</dbReference>
<dbReference type="GO" id="GO:0016301">
    <property type="term" value="F:kinase activity"/>
    <property type="evidence" value="ECO:0007669"/>
    <property type="project" value="UniProtKB-KW"/>
</dbReference>
<proteinExistence type="predicted"/>
<dbReference type="EMBL" id="FPCH01000001">
    <property type="protein sequence ID" value="SFV29740.1"/>
    <property type="molecule type" value="Genomic_DNA"/>
</dbReference>
<dbReference type="Pfam" id="PF01636">
    <property type="entry name" value="APH"/>
    <property type="match status" value="1"/>
</dbReference>
<dbReference type="Proteomes" id="UP000199423">
    <property type="component" value="Unassembled WGS sequence"/>
</dbReference>
<name>A0A1I7N522_9HYPH</name>
<protein>
    <submittedName>
        <fullName evidence="2">Choline/ethanolamine kinase</fullName>
    </submittedName>
</protein>
<organism evidence="2 3">
    <name type="scientific">Hyphomicrobium facile</name>
    <dbReference type="NCBI Taxonomy" id="51670"/>
    <lineage>
        <taxon>Bacteria</taxon>
        <taxon>Pseudomonadati</taxon>
        <taxon>Pseudomonadota</taxon>
        <taxon>Alphaproteobacteria</taxon>
        <taxon>Hyphomicrobiales</taxon>
        <taxon>Hyphomicrobiaceae</taxon>
        <taxon>Hyphomicrobium</taxon>
    </lineage>
</organism>
<evidence type="ECO:0000313" key="2">
    <source>
        <dbReference type="EMBL" id="SFV29740.1"/>
    </source>
</evidence>
<reference evidence="3" key="1">
    <citation type="submission" date="2016-10" db="EMBL/GenBank/DDBJ databases">
        <authorList>
            <person name="Varghese N."/>
            <person name="Submissions S."/>
        </authorList>
    </citation>
    <scope>NUCLEOTIDE SEQUENCE [LARGE SCALE GENOMIC DNA]</scope>
    <source>
        <strain evidence="3">DSM 1565</strain>
    </source>
</reference>
<gene>
    <name evidence="2" type="ORF">SAMN04488557_1323</name>
</gene>
<dbReference type="OrthoDB" id="179763at2"/>
<evidence type="ECO:0000259" key="1">
    <source>
        <dbReference type="Pfam" id="PF01636"/>
    </source>
</evidence>
<keyword evidence="2" id="KW-0808">Transferase</keyword>
<dbReference type="InterPro" id="IPR002575">
    <property type="entry name" value="Aminoglycoside_PTrfase"/>
</dbReference>
<sequence length="319" mass="35827">MGCAMIETGSSSGTLRAEIEALQFWRGPVALRPLVGGLCNDNFVAQDSSGTYVVRSGRDIPIHGIFQGFVQTAMRAATEIGVTPALRYATPNITVIDFVEGRHLQSEDIRNEAILTALVGRIRKLHDGGEAIRGSLSYFWPFHVVRQYVRYCLENGSRLKDEIEVLGDHAASLERMVSPFRPTFTHNDVVPQNIMLNERGQVLLIDWDYGAYGHPLFDLAGITANADDCDEVEPKILNLYAGGSHYELWKQFRLFKLIVNLREALWGAVQEIASPLDQEIVQAGMASIYPDQEQGYSGYTELNRKRFYRNFAQFKTLYG</sequence>
<dbReference type="PANTHER" id="PTHR40086:SF1">
    <property type="entry name" value="CELL CYCLE REGULATOR CCRZ"/>
    <property type="match status" value="1"/>
</dbReference>
<accession>A0A1I7N522</accession>
<evidence type="ECO:0000313" key="3">
    <source>
        <dbReference type="Proteomes" id="UP000199423"/>
    </source>
</evidence>
<dbReference type="AlphaFoldDB" id="A0A1I7N522"/>
<keyword evidence="3" id="KW-1185">Reference proteome</keyword>
<dbReference type="InterPro" id="IPR052077">
    <property type="entry name" value="CcrZ_PhaseVar_Mediator"/>
</dbReference>
<dbReference type="SUPFAM" id="SSF56112">
    <property type="entry name" value="Protein kinase-like (PK-like)"/>
    <property type="match status" value="1"/>
</dbReference>
<dbReference type="Gene3D" id="3.90.1200.10">
    <property type="match status" value="1"/>
</dbReference>